<dbReference type="InterPro" id="IPR001242">
    <property type="entry name" value="Condensation_dom"/>
</dbReference>
<dbReference type="PROSITE" id="PS00455">
    <property type="entry name" value="AMP_BINDING"/>
    <property type="match status" value="2"/>
</dbReference>
<dbReference type="Pfam" id="PF00668">
    <property type="entry name" value="Condensation"/>
    <property type="match status" value="1"/>
</dbReference>
<dbReference type="InterPro" id="IPR009081">
    <property type="entry name" value="PP-bd_ACP"/>
</dbReference>
<feature type="region of interest" description="Disordered" evidence="5">
    <location>
        <begin position="486"/>
        <end position="516"/>
    </location>
</feature>
<dbReference type="NCBIfam" id="TIGR01746">
    <property type="entry name" value="Thioester-redct"/>
    <property type="match status" value="1"/>
</dbReference>
<dbReference type="SUPFAM" id="SSF56801">
    <property type="entry name" value="Acetyl-CoA synthetase-like"/>
    <property type="match status" value="2"/>
</dbReference>
<dbReference type="InterPro" id="IPR020845">
    <property type="entry name" value="AMP-binding_CS"/>
</dbReference>
<feature type="compositionally biased region" description="Pro residues" evidence="5">
    <location>
        <begin position="129"/>
        <end position="139"/>
    </location>
</feature>
<dbReference type="Pfam" id="PF13193">
    <property type="entry name" value="AMP-binding_C"/>
    <property type="match status" value="1"/>
</dbReference>
<dbReference type="InterPro" id="IPR010071">
    <property type="entry name" value="AA_adenyl_dom"/>
</dbReference>
<dbReference type="CDD" id="cd05235">
    <property type="entry name" value="SDR_e1"/>
    <property type="match status" value="1"/>
</dbReference>
<dbReference type="EMBL" id="JBHSXS010000002">
    <property type="protein sequence ID" value="MFC6879172.1"/>
    <property type="molecule type" value="Genomic_DNA"/>
</dbReference>
<keyword evidence="4" id="KW-0436">Ligase</keyword>
<protein>
    <submittedName>
        <fullName evidence="7">Amino acid adenylation domain-containing protein</fullName>
    </submittedName>
</protein>
<evidence type="ECO:0000256" key="5">
    <source>
        <dbReference type="SAM" id="MobiDB-lite"/>
    </source>
</evidence>
<dbReference type="InterPro" id="IPR000873">
    <property type="entry name" value="AMP-dep_synth/lig_dom"/>
</dbReference>
<feature type="region of interest" description="Disordered" evidence="5">
    <location>
        <begin position="1549"/>
        <end position="1580"/>
    </location>
</feature>
<dbReference type="Pfam" id="PF07993">
    <property type="entry name" value="NAD_binding_4"/>
    <property type="match status" value="1"/>
</dbReference>
<dbReference type="InterPro" id="IPR036736">
    <property type="entry name" value="ACP-like_sf"/>
</dbReference>
<gene>
    <name evidence="7" type="ORF">ACFQKB_05260</name>
</gene>
<reference evidence="8" key="1">
    <citation type="journal article" date="2019" name="Int. J. Syst. Evol. Microbiol.">
        <title>The Global Catalogue of Microorganisms (GCM) 10K type strain sequencing project: providing services to taxonomists for standard genome sequencing and annotation.</title>
        <authorList>
            <consortium name="The Broad Institute Genomics Platform"/>
            <consortium name="The Broad Institute Genome Sequencing Center for Infectious Disease"/>
            <person name="Wu L."/>
            <person name="Ma J."/>
        </authorList>
    </citation>
    <scope>NUCLEOTIDE SEQUENCE [LARGE SCALE GENOMIC DNA]</scope>
    <source>
        <strain evidence="8">JCM 3369</strain>
    </source>
</reference>
<dbReference type="Gene3D" id="3.40.50.720">
    <property type="entry name" value="NAD(P)-binding Rossmann-like Domain"/>
    <property type="match status" value="1"/>
</dbReference>
<keyword evidence="3" id="KW-0597">Phosphoprotein</keyword>
<dbReference type="NCBIfam" id="TIGR01733">
    <property type="entry name" value="AA-adenyl-dom"/>
    <property type="match status" value="2"/>
</dbReference>
<keyword evidence="8" id="KW-1185">Reference proteome</keyword>
<accession>A0ABW2CCC8</accession>
<dbReference type="InterPro" id="IPR013120">
    <property type="entry name" value="FAR_NAD-bd"/>
</dbReference>
<sequence length="2044" mass="214927">MSAIYPAFAEVVRARPDRPAIAWRGRTLSYAELDAWARRTAACLPGPPAPEAEEIVGVCAGNGPAGVAATLGVLASGRAYLPIDPALPDARIRHLAEDGGVRCVVSDAEHASRVRALAPSGTEVVLCPEPPDAAEPGPRPARTGTPSGTPLAEGDGSRLAYVLYTSGSTGTPKGVMVEQRGVVALARNPFFGVTADDVFLRLAPVHADPSVFETFAPLLNGALLAFPDEDRPSVHGIGADVRRNGVTVLRLVAPLFRLVVESCLDDLSGLRLLISGGDRASPSAVARAARGLPGCRVVNGYGPTEATVYACCHVIANGADGADERPTPIGGPIPGVTARILGADGRPADQGERGELCLGGAGLARGYLNRPELTAERFVTDPGSGARLYRTGDLVRRGGDGLLEFLGRLDDQLKVRGFRVEPGEVEAALTAHPAVGAALVRLNAGRLEALVAPDNGLSAPDLRAHLARLLPDHMVPALVRTVDVLPTLPNGKPDRTPVESAPPPSDARTAPPAPGSAAGKALAAIWSDVLGAVPDPGQGLFELGGDSLAAMDIAARIVRDLGVRVAPAEVVEARTLAGLIERVGVAREEEAALPTGNDHAPLTPGQQGIWIDDQAADVSRYTISRTFRLRGAVDPGALRRALEAVVERHGSLRSAITRRDGELVQRVGAGRRPALRFIDLSDRPPGERAEAARDIARASAAEPIDLASGPVLRLLLIRTGREDWTLHLDVHHIVADDWSLDVLLRELSAAYAAARTGEPAEPPAPAVQFADYAAWTARGSGSGSGGAGPAATAAWSRRLAGYPGLIDLPTDHPRPRVLSGRGGRVRRVLGRRAADRVARLAREHDVSRYMVAMSAVYLLLARYSGQEDVCVGTPVAGRDVPGTEGTIGYFANLLAARISPDAGATVPELLAHVREVCLELYADQRVPLHAAGAGAGAGTGTLLQVVVAYQQRPPHPLVLPGADVAPEPFDSGTAKFELGFGFEERGGELHIEIEYSTDVHDEPTVSGMARHLANVFEWLAAHPSAGLRELDMTDAEERRLVLGTWNDTALDVPADRCLHELFAERARTRPDKIAVRDGREALTYAWVDGLSDGLAGALVRRGVRPGRPVAVCLPRSARLTVAMLGVMKAGAVYVPLDPSYPPERLSVIMADAGAEALVTSGDLHEALFAGHRVPDTVVDVAEATGADAHGAHGADAHGEGAAELPRTSPGDLAYIIYTSGSTGRPRGVAIEHRSAVNMLVGHRTLCAFEEGDVWSQFAASGFDMAIYEQLQPLLLGATSVVCPEECRLDGRLFVDFVDGNGVTVMVTSPAFLRSLGRPELPTVRHLLVGGEAADLGDVRHYAPRKLVLNGYGPTETTICATSYVATGREDGARLPVGGPLPNTRILVLDEERRLAPVGVPGEIYIGGAGLARGYWNDDALTRERFVRVPGLGAGRLYRSGDRGRWLPDGTIDVLGRLDQQAKIRGFRVEPGEIESVLARHPDVRQAAVVPHAGRLVAFVAGTASEHALRGHLASALPAYMVPARFVGLDALPMTEHAKIDRRALARAAADEAPGPAGPGAGPVLAGATGPLPAGPGAGLTGPEREVARVFGEVLNVRVASGADDFFELGGHSLLIVQVLARLESEFGARLSVREFLAEPNVKAVAARVAGGRPAGDVPLDAAVTAIPREWTFPEPGPKAAGPEAVLLTGATGFLGPFLLAELLRRTGAEVYCLVRAGTEHAARERVREAAARFGVPIAPDDPRIVPVPGDLAAPGLGLAPRWRARLAERADTIVHAGAQVHHLSPYRRLAPANVDSTRALIELATDGAGKRLHHISSLSVFGGSQAGAITEASPARDEVHAQGRGYAASKWAADVMVQRAMEQGAHAGVHRLGRISGDSRTGAASPDDMFYRLLATCDAVGSHPDAPALRTNLLPVDVAAAAVVALALDGTDGGPIHHLHHPDGTGLEEFMAVRARLYGGSAEPVTLERWLDLVDASGRVLPIEPYRPALREMAREGTAHRPPPALDNRATLRRLDALGVAIPAIDAELIGRYWHHIRKGGEGP</sequence>
<dbReference type="Gene3D" id="3.40.50.980">
    <property type="match status" value="4"/>
</dbReference>
<dbReference type="Pfam" id="PF00550">
    <property type="entry name" value="PP-binding"/>
    <property type="match status" value="2"/>
</dbReference>
<dbReference type="Gene3D" id="3.30.559.10">
    <property type="entry name" value="Chloramphenicol acetyltransferase-like domain"/>
    <property type="match status" value="1"/>
</dbReference>
<dbReference type="CDD" id="cd19531">
    <property type="entry name" value="LCL_NRPS-like"/>
    <property type="match status" value="1"/>
</dbReference>
<dbReference type="RefSeq" id="WP_378063065.1">
    <property type="nucleotide sequence ID" value="NZ_JBHSXS010000002.1"/>
</dbReference>
<feature type="domain" description="Carrier" evidence="6">
    <location>
        <begin position="513"/>
        <end position="587"/>
    </location>
</feature>
<dbReference type="InterPro" id="IPR045851">
    <property type="entry name" value="AMP-bd_C_sf"/>
</dbReference>
<dbReference type="Pfam" id="PF00501">
    <property type="entry name" value="AMP-binding"/>
    <property type="match status" value="2"/>
</dbReference>
<evidence type="ECO:0000256" key="4">
    <source>
        <dbReference type="ARBA" id="ARBA00022598"/>
    </source>
</evidence>
<dbReference type="SUPFAM" id="SSF52777">
    <property type="entry name" value="CoA-dependent acyltransferases"/>
    <property type="match status" value="2"/>
</dbReference>
<feature type="domain" description="Carrier" evidence="6">
    <location>
        <begin position="1577"/>
        <end position="1652"/>
    </location>
</feature>
<comment type="cofactor">
    <cofactor evidence="1">
        <name>pantetheine 4'-phosphate</name>
        <dbReference type="ChEBI" id="CHEBI:47942"/>
    </cofactor>
</comment>
<dbReference type="InterPro" id="IPR023213">
    <property type="entry name" value="CAT-like_dom_sf"/>
</dbReference>
<evidence type="ECO:0000313" key="8">
    <source>
        <dbReference type="Proteomes" id="UP001596380"/>
    </source>
</evidence>
<dbReference type="Gene3D" id="1.10.1200.10">
    <property type="entry name" value="ACP-like"/>
    <property type="match status" value="2"/>
</dbReference>
<comment type="caution">
    <text evidence="7">The sequence shown here is derived from an EMBL/GenBank/DDBJ whole genome shotgun (WGS) entry which is preliminary data.</text>
</comment>
<feature type="region of interest" description="Disordered" evidence="5">
    <location>
        <begin position="129"/>
        <end position="153"/>
    </location>
</feature>
<dbReference type="InterPro" id="IPR036291">
    <property type="entry name" value="NAD(P)-bd_dom_sf"/>
</dbReference>
<evidence type="ECO:0000256" key="1">
    <source>
        <dbReference type="ARBA" id="ARBA00001957"/>
    </source>
</evidence>
<keyword evidence="2" id="KW-0596">Phosphopantetheine</keyword>
<dbReference type="Gene3D" id="3.30.300.30">
    <property type="match status" value="2"/>
</dbReference>
<dbReference type="PROSITE" id="PS00012">
    <property type="entry name" value="PHOSPHOPANTETHEINE"/>
    <property type="match status" value="2"/>
</dbReference>
<dbReference type="InterPro" id="IPR010080">
    <property type="entry name" value="Thioester_reductase-like_dom"/>
</dbReference>
<evidence type="ECO:0000259" key="6">
    <source>
        <dbReference type="PROSITE" id="PS50075"/>
    </source>
</evidence>
<dbReference type="SUPFAM" id="SSF47336">
    <property type="entry name" value="ACP-like"/>
    <property type="match status" value="2"/>
</dbReference>
<organism evidence="7 8">
    <name type="scientific">Actinomadura yumaensis</name>
    <dbReference type="NCBI Taxonomy" id="111807"/>
    <lineage>
        <taxon>Bacteria</taxon>
        <taxon>Bacillati</taxon>
        <taxon>Actinomycetota</taxon>
        <taxon>Actinomycetes</taxon>
        <taxon>Streptosporangiales</taxon>
        <taxon>Thermomonosporaceae</taxon>
        <taxon>Actinomadura</taxon>
    </lineage>
</organism>
<dbReference type="SUPFAM" id="SSF51735">
    <property type="entry name" value="NAD(P)-binding Rossmann-fold domains"/>
    <property type="match status" value="1"/>
</dbReference>
<dbReference type="Proteomes" id="UP001596380">
    <property type="component" value="Unassembled WGS sequence"/>
</dbReference>
<dbReference type="PANTHER" id="PTHR45527:SF1">
    <property type="entry name" value="FATTY ACID SYNTHASE"/>
    <property type="match status" value="1"/>
</dbReference>
<proteinExistence type="predicted"/>
<dbReference type="PANTHER" id="PTHR45527">
    <property type="entry name" value="NONRIBOSOMAL PEPTIDE SYNTHETASE"/>
    <property type="match status" value="1"/>
</dbReference>
<dbReference type="PROSITE" id="PS50075">
    <property type="entry name" value="CARRIER"/>
    <property type="match status" value="2"/>
</dbReference>
<dbReference type="Gene3D" id="2.30.38.10">
    <property type="entry name" value="Luciferase, Domain 3"/>
    <property type="match status" value="2"/>
</dbReference>
<evidence type="ECO:0000313" key="7">
    <source>
        <dbReference type="EMBL" id="MFC6879172.1"/>
    </source>
</evidence>
<evidence type="ECO:0000256" key="2">
    <source>
        <dbReference type="ARBA" id="ARBA00022450"/>
    </source>
</evidence>
<dbReference type="CDD" id="cd05930">
    <property type="entry name" value="A_NRPS"/>
    <property type="match status" value="1"/>
</dbReference>
<dbReference type="Gene3D" id="3.30.559.30">
    <property type="entry name" value="Nonribosomal peptide synthetase, condensation domain"/>
    <property type="match status" value="1"/>
</dbReference>
<evidence type="ECO:0000256" key="3">
    <source>
        <dbReference type="ARBA" id="ARBA00022553"/>
    </source>
</evidence>
<feature type="compositionally biased region" description="Low complexity" evidence="5">
    <location>
        <begin position="507"/>
        <end position="516"/>
    </location>
</feature>
<name>A0ABW2CCC8_9ACTN</name>
<feature type="compositionally biased region" description="Low complexity" evidence="5">
    <location>
        <begin position="1561"/>
        <end position="1571"/>
    </location>
</feature>
<dbReference type="SMART" id="SM00823">
    <property type="entry name" value="PKS_PP"/>
    <property type="match status" value="2"/>
</dbReference>
<dbReference type="InterPro" id="IPR025110">
    <property type="entry name" value="AMP-bd_C"/>
</dbReference>
<dbReference type="InterPro" id="IPR006162">
    <property type="entry name" value="Ppantetheine_attach_site"/>
</dbReference>
<dbReference type="InterPro" id="IPR020806">
    <property type="entry name" value="PKS_PP-bd"/>
</dbReference>